<dbReference type="InterPro" id="IPR003593">
    <property type="entry name" value="AAA+_ATPase"/>
</dbReference>
<dbReference type="RefSeq" id="WP_092679440.1">
    <property type="nucleotide sequence ID" value="NZ_FNMZ01000001.1"/>
</dbReference>
<evidence type="ECO:0000256" key="3">
    <source>
        <dbReference type="SAM" id="MobiDB-lite"/>
    </source>
</evidence>
<dbReference type="Pfam" id="PF00005">
    <property type="entry name" value="ABC_tran"/>
    <property type="match status" value="1"/>
</dbReference>
<feature type="region of interest" description="Disordered" evidence="3">
    <location>
        <begin position="1"/>
        <end position="24"/>
    </location>
</feature>
<dbReference type="SUPFAM" id="SSF52540">
    <property type="entry name" value="P-loop containing nucleoside triphosphate hydrolases"/>
    <property type="match status" value="1"/>
</dbReference>
<protein>
    <submittedName>
        <fullName evidence="5">Phosphate ABC transporter ATP-binding protein, PhoT family</fullName>
    </submittedName>
</protein>
<name>A0A1H2RK69_9RHOB</name>
<dbReference type="InterPro" id="IPR017871">
    <property type="entry name" value="ABC_transporter-like_CS"/>
</dbReference>
<dbReference type="InterPro" id="IPR003439">
    <property type="entry name" value="ABC_transporter-like_ATP-bd"/>
</dbReference>
<dbReference type="PANTHER" id="PTHR43514:SF4">
    <property type="entry name" value="ABC TRANSPORTER I FAMILY MEMBER 10"/>
    <property type="match status" value="1"/>
</dbReference>
<dbReference type="InterPro" id="IPR050334">
    <property type="entry name" value="Molybdenum_import_ModC"/>
</dbReference>
<dbReference type="PROSITE" id="PS50893">
    <property type="entry name" value="ABC_TRANSPORTER_2"/>
    <property type="match status" value="1"/>
</dbReference>
<dbReference type="SMART" id="SM00382">
    <property type="entry name" value="AAA"/>
    <property type="match status" value="1"/>
</dbReference>
<accession>A0A1H2RK69</accession>
<dbReference type="STRING" id="356660.SAMN05444336_101387"/>
<feature type="domain" description="ABC transporter" evidence="4">
    <location>
        <begin position="33"/>
        <end position="251"/>
    </location>
</feature>
<evidence type="ECO:0000256" key="2">
    <source>
        <dbReference type="ARBA" id="ARBA00022840"/>
    </source>
</evidence>
<proteinExistence type="predicted"/>
<evidence type="ECO:0000259" key="4">
    <source>
        <dbReference type="PROSITE" id="PS50893"/>
    </source>
</evidence>
<dbReference type="OrthoDB" id="9802264at2"/>
<keyword evidence="2 5" id="KW-0067">ATP-binding</keyword>
<dbReference type="GO" id="GO:0005524">
    <property type="term" value="F:ATP binding"/>
    <property type="evidence" value="ECO:0007669"/>
    <property type="project" value="UniProtKB-KW"/>
</dbReference>
<dbReference type="GO" id="GO:0016887">
    <property type="term" value="F:ATP hydrolysis activity"/>
    <property type="evidence" value="ECO:0007669"/>
    <property type="project" value="InterPro"/>
</dbReference>
<dbReference type="Proteomes" id="UP000199118">
    <property type="component" value="Unassembled WGS sequence"/>
</dbReference>
<dbReference type="InterPro" id="IPR027417">
    <property type="entry name" value="P-loop_NTPase"/>
</dbReference>
<evidence type="ECO:0000313" key="6">
    <source>
        <dbReference type="Proteomes" id="UP000199118"/>
    </source>
</evidence>
<dbReference type="EMBL" id="FNMZ01000001">
    <property type="protein sequence ID" value="SDW19821.1"/>
    <property type="molecule type" value="Genomic_DNA"/>
</dbReference>
<gene>
    <name evidence="5" type="ORF">SAMN05444336_101387</name>
</gene>
<reference evidence="5 6" key="1">
    <citation type="submission" date="2016-10" db="EMBL/GenBank/DDBJ databases">
        <authorList>
            <person name="de Groot N.N."/>
        </authorList>
    </citation>
    <scope>NUCLEOTIDE SEQUENCE [LARGE SCALE GENOMIC DNA]</scope>
    <source>
        <strain evidence="5 6">DSM 17890</strain>
    </source>
</reference>
<organism evidence="5 6">
    <name type="scientific">Albimonas donghaensis</name>
    <dbReference type="NCBI Taxonomy" id="356660"/>
    <lineage>
        <taxon>Bacteria</taxon>
        <taxon>Pseudomonadati</taxon>
        <taxon>Pseudomonadota</taxon>
        <taxon>Alphaproteobacteria</taxon>
        <taxon>Rhodobacterales</taxon>
        <taxon>Paracoccaceae</taxon>
        <taxon>Albimonas</taxon>
    </lineage>
</organism>
<evidence type="ECO:0000256" key="1">
    <source>
        <dbReference type="ARBA" id="ARBA00022741"/>
    </source>
</evidence>
<dbReference type="AlphaFoldDB" id="A0A1H2RK69"/>
<keyword evidence="6" id="KW-1185">Reference proteome</keyword>
<dbReference type="PROSITE" id="PS00211">
    <property type="entry name" value="ABC_TRANSPORTER_1"/>
    <property type="match status" value="1"/>
</dbReference>
<dbReference type="PANTHER" id="PTHR43514">
    <property type="entry name" value="ABC TRANSPORTER I FAMILY MEMBER 10"/>
    <property type="match status" value="1"/>
</dbReference>
<dbReference type="Gene3D" id="3.40.50.300">
    <property type="entry name" value="P-loop containing nucleotide triphosphate hydrolases"/>
    <property type="match status" value="1"/>
</dbReference>
<keyword evidence="1" id="KW-0547">Nucleotide-binding</keyword>
<sequence>MTEGDRILPFPGRRAPGETSDAPAIPTLPEPAPTLEGVVLLRGGRRLLDGLTLRLPGHGITALMGPNGAGKSLSLRVMAGLVRPDLGQVRSIAIATSLVFQRPVLLRRSVRANLDHALRAARVPRRERPGRVAELLGLGALEGLADQPARALSGGEAQRLALVRALAVRPRLLLLDEPTASLDPRSTAAIERLAARVAEEATEVVLVTHDPGQAARMADRIIFMHRGRDVETAPAAAFLDRPETPAARAYLDGRLLI</sequence>
<evidence type="ECO:0000313" key="5">
    <source>
        <dbReference type="EMBL" id="SDW19821.1"/>
    </source>
</evidence>